<sequence>MEYGLYVNDGHRVVNRAGETVGFVEGEFFLEHAVHTVDNAMGQEFRREVEEVNREHDR</sequence>
<protein>
    <submittedName>
        <fullName evidence="1">Uncharacterized protein</fullName>
    </submittedName>
</protein>
<dbReference type="EMBL" id="VSSQ01050463">
    <property type="protein sequence ID" value="MPN04554.1"/>
    <property type="molecule type" value="Genomic_DNA"/>
</dbReference>
<proteinExistence type="predicted"/>
<comment type="caution">
    <text evidence="1">The sequence shown here is derived from an EMBL/GenBank/DDBJ whole genome shotgun (WGS) entry which is preliminary data.</text>
</comment>
<dbReference type="AlphaFoldDB" id="A0A645EVP9"/>
<reference evidence="1" key="1">
    <citation type="submission" date="2019-08" db="EMBL/GenBank/DDBJ databases">
        <authorList>
            <person name="Kucharzyk K."/>
            <person name="Murdoch R.W."/>
            <person name="Higgins S."/>
            <person name="Loffler F."/>
        </authorList>
    </citation>
    <scope>NUCLEOTIDE SEQUENCE</scope>
</reference>
<gene>
    <name evidence="1" type="ORF">SDC9_151795</name>
</gene>
<organism evidence="1">
    <name type="scientific">bioreactor metagenome</name>
    <dbReference type="NCBI Taxonomy" id="1076179"/>
    <lineage>
        <taxon>unclassified sequences</taxon>
        <taxon>metagenomes</taxon>
        <taxon>ecological metagenomes</taxon>
    </lineage>
</organism>
<evidence type="ECO:0000313" key="1">
    <source>
        <dbReference type="EMBL" id="MPN04554.1"/>
    </source>
</evidence>
<name>A0A645EVP9_9ZZZZ</name>
<accession>A0A645EVP9</accession>